<sequence>MIKFKILGLGLGLLLLTPTSVLASETIKIDVGFNQVKIKVNDQPFNSNSILYNGSTYVSIRDVSSMLGLAANYYDKNKTAYIGQIGAGEFSKDNHDIDSWDIITPATPSNAPIMEQMNTSISVNLNDILIKVNGSKLESDNILYNGTTYVPLRAVSETMDVPVDYDPEIHTAFIGKTSHQFPSVSQTKPPESSTKEEAPKSGMYSIPAEGDMAGWQQLKGHSYEEKANIYFKKDGSFLQTTLKPIQTEDLNRVIEWTDENGKKRKNKLGDLYKLFGTFSNQYTDDFLLSTFGDLYYDWIESSTINADKLVEQFLKETGQLQ</sequence>
<feature type="compositionally biased region" description="Polar residues" evidence="1">
    <location>
        <begin position="179"/>
        <end position="192"/>
    </location>
</feature>
<protein>
    <submittedName>
        <fullName evidence="4">Copper amine oxidase N-terminal domain-containing protein</fullName>
    </submittedName>
</protein>
<dbReference type="SUPFAM" id="SSF55383">
    <property type="entry name" value="Copper amine oxidase, domain N"/>
    <property type="match status" value="1"/>
</dbReference>
<evidence type="ECO:0000313" key="4">
    <source>
        <dbReference type="EMBL" id="MEC0229345.1"/>
    </source>
</evidence>
<dbReference type="RefSeq" id="WP_326073411.1">
    <property type="nucleotide sequence ID" value="NZ_JARLKY010000050.1"/>
</dbReference>
<organism evidence="4 5">
    <name type="scientific">Paenibacillus alba</name>
    <dbReference type="NCBI Taxonomy" id="1197127"/>
    <lineage>
        <taxon>Bacteria</taxon>
        <taxon>Bacillati</taxon>
        <taxon>Bacillota</taxon>
        <taxon>Bacilli</taxon>
        <taxon>Bacillales</taxon>
        <taxon>Paenibacillaceae</taxon>
        <taxon>Paenibacillus</taxon>
    </lineage>
</organism>
<feature type="chain" id="PRO_5045214747" evidence="2">
    <location>
        <begin position="24"/>
        <end position="321"/>
    </location>
</feature>
<comment type="caution">
    <text evidence="4">The sequence shown here is derived from an EMBL/GenBank/DDBJ whole genome shotgun (WGS) entry which is preliminary data.</text>
</comment>
<keyword evidence="5" id="KW-1185">Reference proteome</keyword>
<reference evidence="4 5" key="1">
    <citation type="submission" date="2023-03" db="EMBL/GenBank/DDBJ databases">
        <title>Bacillus Genome Sequencing.</title>
        <authorList>
            <person name="Dunlap C."/>
        </authorList>
    </citation>
    <scope>NUCLEOTIDE SEQUENCE [LARGE SCALE GENOMIC DNA]</scope>
    <source>
        <strain evidence="4 5">BD-533</strain>
    </source>
</reference>
<evidence type="ECO:0000256" key="1">
    <source>
        <dbReference type="SAM" id="MobiDB-lite"/>
    </source>
</evidence>
<evidence type="ECO:0000256" key="2">
    <source>
        <dbReference type="SAM" id="SignalP"/>
    </source>
</evidence>
<feature type="region of interest" description="Disordered" evidence="1">
    <location>
        <begin position="179"/>
        <end position="203"/>
    </location>
</feature>
<dbReference type="EMBL" id="JARLKY010000050">
    <property type="protein sequence ID" value="MEC0229345.1"/>
    <property type="molecule type" value="Genomic_DNA"/>
</dbReference>
<feature type="signal peptide" evidence="2">
    <location>
        <begin position="1"/>
        <end position="23"/>
    </location>
</feature>
<proteinExistence type="predicted"/>
<evidence type="ECO:0000313" key="5">
    <source>
        <dbReference type="Proteomes" id="UP001338137"/>
    </source>
</evidence>
<gene>
    <name evidence="4" type="ORF">P4I72_19655</name>
</gene>
<dbReference type="InterPro" id="IPR036582">
    <property type="entry name" value="Mao_N_sf"/>
</dbReference>
<evidence type="ECO:0000259" key="3">
    <source>
        <dbReference type="Pfam" id="PF07833"/>
    </source>
</evidence>
<keyword evidence="2" id="KW-0732">Signal</keyword>
<accession>A0ABU6G6U8</accession>
<dbReference type="Proteomes" id="UP001338137">
    <property type="component" value="Unassembled WGS sequence"/>
</dbReference>
<dbReference type="Pfam" id="PF07833">
    <property type="entry name" value="Cu_amine_oxidN1"/>
    <property type="match status" value="1"/>
</dbReference>
<dbReference type="Gene3D" id="3.30.457.10">
    <property type="entry name" value="Copper amine oxidase-like, N-terminal domain"/>
    <property type="match status" value="1"/>
</dbReference>
<name>A0ABU6G6U8_9BACL</name>
<dbReference type="InterPro" id="IPR012854">
    <property type="entry name" value="Cu_amine_oxidase-like_N"/>
</dbReference>
<feature type="domain" description="Copper amine oxidase-like N-terminal" evidence="3">
    <location>
        <begin position="114"/>
        <end position="173"/>
    </location>
</feature>